<dbReference type="InterPro" id="IPR015410">
    <property type="entry name" value="DUF1985"/>
</dbReference>
<name>A0A6D2KDJ4_9BRAS</name>
<accession>A0A6D2KDJ4</accession>
<feature type="compositionally biased region" description="Acidic residues" evidence="1">
    <location>
        <begin position="128"/>
        <end position="143"/>
    </location>
</feature>
<dbReference type="OrthoDB" id="1027241at2759"/>
<comment type="caution">
    <text evidence="3">The sequence shown here is derived from an EMBL/GenBank/DDBJ whole genome shotgun (WGS) entry which is preliminary data.</text>
</comment>
<gene>
    <name evidence="3" type="ORF">MERR_LOCUS33443</name>
</gene>
<dbReference type="Pfam" id="PF09331">
    <property type="entry name" value="DUF1985"/>
    <property type="match status" value="1"/>
</dbReference>
<proteinExistence type="predicted"/>
<reference evidence="3" key="1">
    <citation type="submission" date="2020-01" db="EMBL/GenBank/DDBJ databases">
        <authorList>
            <person name="Mishra B."/>
        </authorList>
    </citation>
    <scope>NUCLEOTIDE SEQUENCE [LARGE SCALE GENOMIC DNA]</scope>
</reference>
<organism evidence="3 4">
    <name type="scientific">Microthlaspi erraticum</name>
    <dbReference type="NCBI Taxonomy" id="1685480"/>
    <lineage>
        <taxon>Eukaryota</taxon>
        <taxon>Viridiplantae</taxon>
        <taxon>Streptophyta</taxon>
        <taxon>Embryophyta</taxon>
        <taxon>Tracheophyta</taxon>
        <taxon>Spermatophyta</taxon>
        <taxon>Magnoliopsida</taxon>
        <taxon>eudicotyledons</taxon>
        <taxon>Gunneridae</taxon>
        <taxon>Pentapetalae</taxon>
        <taxon>rosids</taxon>
        <taxon>malvids</taxon>
        <taxon>Brassicales</taxon>
        <taxon>Brassicaceae</taxon>
        <taxon>Coluteocarpeae</taxon>
        <taxon>Microthlaspi</taxon>
    </lineage>
</organism>
<protein>
    <recommendedName>
        <fullName evidence="2">DUF1985 domain-containing protein</fullName>
    </recommendedName>
</protein>
<keyword evidence="4" id="KW-1185">Reference proteome</keyword>
<evidence type="ECO:0000259" key="2">
    <source>
        <dbReference type="Pfam" id="PF09331"/>
    </source>
</evidence>
<dbReference type="Proteomes" id="UP000467841">
    <property type="component" value="Unassembled WGS sequence"/>
</dbReference>
<dbReference type="EMBL" id="CACVBM020001340">
    <property type="protein sequence ID" value="CAA7046208.1"/>
    <property type="molecule type" value="Genomic_DNA"/>
</dbReference>
<dbReference type="AlphaFoldDB" id="A0A6D2KDJ4"/>
<feature type="region of interest" description="Disordered" evidence="1">
    <location>
        <begin position="246"/>
        <end position="274"/>
    </location>
</feature>
<sequence>MEVPTSRGPCLNQLRLVLDRCTNWSFEKRRMVGWLCLLSIGIFGVSPETRIPLECAKRVLDPEAFESYPWGRVACKSLMNSIKIASYTGKKSYTLCGLVHVLLIWAYEAIVGVGELYGNKKRFGEAKEDNEEEEGEEEEDEEKEIPLLSWGGGRPRFEFKDFIATEKKTHSKIRVRHFFPQLSDELNPEWDDEVTDEEVDNLLEDLKHNRLDENAWDNDSDKNETVEKKITKQAKKRKDFYGVSAADKSRNMKKKVLAKEAEAVENRHGEGGDQ</sequence>
<evidence type="ECO:0000313" key="4">
    <source>
        <dbReference type="Proteomes" id="UP000467841"/>
    </source>
</evidence>
<evidence type="ECO:0000313" key="3">
    <source>
        <dbReference type="EMBL" id="CAA7046208.1"/>
    </source>
</evidence>
<feature type="compositionally biased region" description="Basic and acidic residues" evidence="1">
    <location>
        <begin position="257"/>
        <end position="274"/>
    </location>
</feature>
<evidence type="ECO:0000256" key="1">
    <source>
        <dbReference type="SAM" id="MobiDB-lite"/>
    </source>
</evidence>
<feature type="region of interest" description="Disordered" evidence="1">
    <location>
        <begin position="124"/>
        <end position="145"/>
    </location>
</feature>
<feature type="domain" description="DUF1985" evidence="2">
    <location>
        <begin position="12"/>
        <end position="81"/>
    </location>
</feature>